<evidence type="ECO:0000313" key="2">
    <source>
        <dbReference type="EMBL" id="RAU97425.1"/>
    </source>
</evidence>
<dbReference type="AlphaFoldDB" id="A0A329KQG9"/>
<feature type="domain" description="Fumarylacetoacetase-like C-terminal" evidence="1">
    <location>
        <begin position="115"/>
        <end position="300"/>
    </location>
</feature>
<sequence length="309" mass="33674">MKLRRVRTAAGLQLQTCDADGSWQASTDWTPLGGRVFDRDWEVARVDEHLQHSSVLLPLQPVSFRDFMLYEQHVLNASQGLLRRFHPGQYRLVETVEALIRRPFPLLKPKPLFYAQPMYYMSNAMTFIPSGTPVAAPSYSQALDYELEIGFVLARGLFNATPAEALDAIGAFVVLNDWSARDVQRAEMDSGFGPQKAKHFASSLSEVAVTADEILPRIDALRGTVSINGSVVSTVSSAGMQHSLGEVLAHASRSEHLYPGELFATGTLPGGSGMETGHWLGPGDALELAIDGIGDIEHTITTPSQGIEL</sequence>
<comment type="caution">
    <text evidence="2">The sequence shown here is derived from an EMBL/GenBank/DDBJ whole genome shotgun (WGS) entry which is preliminary data.</text>
</comment>
<dbReference type="GO" id="GO:0016787">
    <property type="term" value="F:hydrolase activity"/>
    <property type="evidence" value="ECO:0007669"/>
    <property type="project" value="UniProtKB-KW"/>
</dbReference>
<evidence type="ECO:0000313" key="3">
    <source>
        <dbReference type="Proteomes" id="UP000250347"/>
    </source>
</evidence>
<keyword evidence="2" id="KW-0378">Hydrolase</keyword>
<dbReference type="Proteomes" id="UP000250347">
    <property type="component" value="Unassembled WGS sequence"/>
</dbReference>
<reference evidence="2 3" key="1">
    <citation type="submission" date="2018-06" db="EMBL/GenBank/DDBJ databases">
        <title>NTM in soil in Japan.</title>
        <authorList>
            <person name="Ohya K."/>
        </authorList>
    </citation>
    <scope>NUCLEOTIDE SEQUENCE [LARGE SCALE GENOMIC DNA]</scope>
    <source>
        <strain evidence="2 3">GF76</strain>
    </source>
</reference>
<dbReference type="RefSeq" id="WP_112707906.1">
    <property type="nucleotide sequence ID" value="NZ_QMEU01000015.1"/>
</dbReference>
<dbReference type="Pfam" id="PF01557">
    <property type="entry name" value="FAA_hydrolase"/>
    <property type="match status" value="1"/>
</dbReference>
<dbReference type="Gene3D" id="3.90.850.10">
    <property type="entry name" value="Fumarylacetoacetase-like, C-terminal domain"/>
    <property type="match status" value="1"/>
</dbReference>
<dbReference type="PANTHER" id="PTHR43211">
    <property type="entry name" value="FUMARYLACETOACETATE HYDROLASE"/>
    <property type="match status" value="1"/>
</dbReference>
<dbReference type="PANTHER" id="PTHR43211:SF1">
    <property type="entry name" value="BLL6422 PROTEIN"/>
    <property type="match status" value="1"/>
</dbReference>
<proteinExistence type="predicted"/>
<organism evidence="2 3">
    <name type="scientific">Mycobacterium colombiense</name>
    <dbReference type="NCBI Taxonomy" id="339268"/>
    <lineage>
        <taxon>Bacteria</taxon>
        <taxon>Bacillati</taxon>
        <taxon>Actinomycetota</taxon>
        <taxon>Actinomycetes</taxon>
        <taxon>Mycobacteriales</taxon>
        <taxon>Mycobacteriaceae</taxon>
        <taxon>Mycobacterium</taxon>
        <taxon>Mycobacterium avium complex (MAC)</taxon>
    </lineage>
</organism>
<name>A0A329KQG9_9MYCO</name>
<accession>A0A329KQG9</accession>
<protein>
    <submittedName>
        <fullName evidence="2">Fumarylacetoacetate hydrolase family protein</fullName>
    </submittedName>
</protein>
<gene>
    <name evidence="2" type="ORF">DQP58_08015</name>
</gene>
<dbReference type="InterPro" id="IPR036663">
    <property type="entry name" value="Fumarylacetoacetase_C_sf"/>
</dbReference>
<evidence type="ECO:0000259" key="1">
    <source>
        <dbReference type="Pfam" id="PF01557"/>
    </source>
</evidence>
<dbReference type="InterPro" id="IPR011234">
    <property type="entry name" value="Fumarylacetoacetase-like_C"/>
</dbReference>
<dbReference type="EMBL" id="QMEU01000015">
    <property type="protein sequence ID" value="RAU97425.1"/>
    <property type="molecule type" value="Genomic_DNA"/>
</dbReference>
<dbReference type="SUPFAM" id="SSF56529">
    <property type="entry name" value="FAH"/>
    <property type="match status" value="1"/>
</dbReference>